<comment type="caution">
    <text evidence="3">The sequence shown here is derived from an EMBL/GenBank/DDBJ whole genome shotgun (WGS) entry which is preliminary data.</text>
</comment>
<gene>
    <name evidence="3" type="ORF">CN311_06120</name>
</gene>
<protein>
    <recommendedName>
        <fullName evidence="2">Hemerythrin-like domain-containing protein</fullName>
    </recommendedName>
</protein>
<feature type="domain" description="Hemerythrin-like" evidence="2">
    <location>
        <begin position="37"/>
        <end position="171"/>
    </location>
</feature>
<feature type="compositionally biased region" description="Polar residues" evidence="1">
    <location>
        <begin position="14"/>
        <end position="24"/>
    </location>
</feature>
<organism evidence="3 4">
    <name type="scientific">Mesorhizobium sanjuanii</name>
    <dbReference type="NCBI Taxonomy" id="2037900"/>
    <lineage>
        <taxon>Bacteria</taxon>
        <taxon>Pseudomonadati</taxon>
        <taxon>Pseudomonadota</taxon>
        <taxon>Alphaproteobacteria</taxon>
        <taxon>Hyphomicrobiales</taxon>
        <taxon>Phyllobacteriaceae</taxon>
        <taxon>Mesorhizobium</taxon>
    </lineage>
</organism>
<evidence type="ECO:0000256" key="1">
    <source>
        <dbReference type="SAM" id="MobiDB-lite"/>
    </source>
</evidence>
<dbReference type="Proteomes" id="UP000219182">
    <property type="component" value="Unassembled WGS sequence"/>
</dbReference>
<name>A0A2A6FJJ6_9HYPH</name>
<dbReference type="Gene3D" id="1.20.120.520">
    <property type="entry name" value="nmb1532 protein domain like"/>
    <property type="match status" value="1"/>
</dbReference>
<accession>A0A2A6FJJ6</accession>
<keyword evidence="4" id="KW-1185">Reference proteome</keyword>
<feature type="region of interest" description="Disordered" evidence="1">
    <location>
        <begin position="1"/>
        <end position="24"/>
    </location>
</feature>
<dbReference type="AlphaFoldDB" id="A0A2A6FJJ6"/>
<proteinExistence type="predicted"/>
<evidence type="ECO:0000313" key="4">
    <source>
        <dbReference type="Proteomes" id="UP000219182"/>
    </source>
</evidence>
<dbReference type="Pfam" id="PF01814">
    <property type="entry name" value="Hemerythrin"/>
    <property type="match status" value="1"/>
</dbReference>
<evidence type="ECO:0000313" key="3">
    <source>
        <dbReference type="EMBL" id="PDQ21994.1"/>
    </source>
</evidence>
<dbReference type="InterPro" id="IPR012312">
    <property type="entry name" value="Hemerythrin-like"/>
</dbReference>
<dbReference type="EMBL" id="NWQG01000030">
    <property type="protein sequence ID" value="PDQ21994.1"/>
    <property type="molecule type" value="Genomic_DNA"/>
</dbReference>
<sequence>MQSEGGDLNKETQHGPTRSWTSAAFSRQTGTEAIHPGEVMKLAHREKLELCFSLESIADALPNVDRLKCLGTAKKIVPLLRDIHGFEERVIFPAYEAHLTPAEAKLASTSRLRIEHLEDQCFAGEVAETLLAIGHGDPIESAEAVGFMLRGFFEGLRRHIAFEREHVLPRIVISDEGPDA</sequence>
<reference evidence="3 4" key="1">
    <citation type="submission" date="2017-09" db="EMBL/GenBank/DDBJ databases">
        <title>Mesorhizobum sanjuanii sp. nov. isolated from nodules of Lotus tenuis in saline-alkaline lowlands of Flooding Pampa.</title>
        <authorList>
            <person name="Sannazzaro A.I."/>
            <person name="Torres Tejerizo G.A."/>
            <person name="Fontana F."/>
            <person name="Cumpa Velazquez L.M."/>
            <person name="Hansen L."/>
            <person name="Pistorio M."/>
            <person name="Estrella M.J."/>
        </authorList>
    </citation>
    <scope>NUCLEOTIDE SEQUENCE [LARGE SCALE GENOMIC DNA]</scope>
    <source>
        <strain evidence="3 4">BSA136</strain>
    </source>
</reference>
<evidence type="ECO:0000259" key="2">
    <source>
        <dbReference type="Pfam" id="PF01814"/>
    </source>
</evidence>
<dbReference type="RefSeq" id="WP_097572453.1">
    <property type="nucleotide sequence ID" value="NZ_NWQG01000030.1"/>
</dbReference>